<accession>A0ABW7NE49</accession>
<evidence type="ECO:0000256" key="1">
    <source>
        <dbReference type="ARBA" id="ARBA00000448"/>
    </source>
</evidence>
<dbReference type="InterPro" id="IPR019800">
    <property type="entry name" value="Glyco_hydro_3_AS"/>
</dbReference>
<dbReference type="RefSeq" id="WP_395419278.1">
    <property type="nucleotide sequence ID" value="NZ_JBIPKE010000020.1"/>
</dbReference>
<comment type="caution">
    <text evidence="9">The sequence shown here is derived from an EMBL/GenBank/DDBJ whole genome shotgun (WGS) entry which is preliminary data.</text>
</comment>
<sequence length="751" mass="82858">MEGHQKKDYLDPDASVAHRVEDLLSKMTLEEKVGQMSQYVGLFHLKKSAALNTPIDLMADDANAFYPGLSGKDLYDLIKAGKIGSFLHVLSAKEANELQKAAQQTRLKIPLLIGIDAIHGNALYEGATVYPTPLSLASTWDTDLIKRVAQQTAKEMRATGSHWAFSPNVDVARDPRWGRVGETFGEDPYLVGAMGVAMVEGLQGEDFSSPDNVLACIKHFVAGSEPVNGLNASPMDVSERTLREIYFPPYQKTIDAGAFTAMAAHNDINGDPCHGSKYLLTDILRGEMGFDGFVVSDWMDIERLKTVHRVVDSQKEACYLTVDAGMDMHMHGPDFLEPVMELVNEGRLKEERIDQSVRKILEAKFRLGLFEDPFVNEDKISESIHTSAHTSMALEAARKSIVLLKNENVLPLSTDKVKSIFITGPNAGNHTLMGDWSFEQPEDNITTVHEGFELVKPQGIDLNYYNMGKQVIEITDQHIAEAVSRSKNHDVIVVVVGSNSLRYESKLKTNGENVARDNLDLVGKQQQLVEALHKTGKPLVVVLVNGRPLGVEWIAENVPAVIEAWEPGSAGGQAIAEVIFGQVNPSGKLPITIPRNVGQVPSYYNHKRAHYVKKYKWSKTGALYPFGYGLSYSKFTYGDPVLSKAEIAAGDVVKVSVEVTNTSSLEGEEVVQVYISDLYSSVTRPMKELKAFERISLAPGETRKVTFELDEEAFAFYNLDMKRMIEAGEFLVSTGSSSANEDLKSAKLIIQ</sequence>
<dbReference type="InterPro" id="IPR026891">
    <property type="entry name" value="Fn3-like"/>
</dbReference>
<dbReference type="Gene3D" id="3.20.20.300">
    <property type="entry name" value="Glycoside hydrolase, family 3, N-terminal domain"/>
    <property type="match status" value="1"/>
</dbReference>
<keyword evidence="5 7" id="KW-0378">Hydrolase</keyword>
<evidence type="ECO:0000256" key="4">
    <source>
        <dbReference type="ARBA" id="ARBA00022729"/>
    </source>
</evidence>
<dbReference type="SUPFAM" id="SSF51445">
    <property type="entry name" value="(Trans)glycosidases"/>
    <property type="match status" value="1"/>
</dbReference>
<proteinExistence type="inferred from homology"/>
<dbReference type="InterPro" id="IPR036881">
    <property type="entry name" value="Glyco_hydro_3_C_sf"/>
</dbReference>
<evidence type="ECO:0000256" key="7">
    <source>
        <dbReference type="RuleBase" id="RU361161"/>
    </source>
</evidence>
<dbReference type="InterPro" id="IPR001764">
    <property type="entry name" value="Glyco_hydro_3_N"/>
</dbReference>
<dbReference type="EMBL" id="JBIPKE010000020">
    <property type="protein sequence ID" value="MFH6985846.1"/>
    <property type="molecule type" value="Genomic_DNA"/>
</dbReference>
<dbReference type="Pfam" id="PF01915">
    <property type="entry name" value="Glyco_hydro_3_C"/>
    <property type="match status" value="1"/>
</dbReference>
<dbReference type="PROSITE" id="PS00775">
    <property type="entry name" value="GLYCOSYL_HYDROL_F3"/>
    <property type="match status" value="1"/>
</dbReference>
<keyword evidence="10" id="KW-1185">Reference proteome</keyword>
<dbReference type="Proteomes" id="UP001610063">
    <property type="component" value="Unassembled WGS sequence"/>
</dbReference>
<dbReference type="InterPro" id="IPR051915">
    <property type="entry name" value="Cellulose_Degrad_GH3"/>
</dbReference>
<gene>
    <name evidence="9" type="ORF">ACHKAR_20495</name>
</gene>
<evidence type="ECO:0000256" key="5">
    <source>
        <dbReference type="ARBA" id="ARBA00022801"/>
    </source>
</evidence>
<evidence type="ECO:0000313" key="10">
    <source>
        <dbReference type="Proteomes" id="UP001610063"/>
    </source>
</evidence>
<evidence type="ECO:0000256" key="3">
    <source>
        <dbReference type="ARBA" id="ARBA00012744"/>
    </source>
</evidence>
<dbReference type="InterPro" id="IPR017853">
    <property type="entry name" value="GH"/>
</dbReference>
<dbReference type="PRINTS" id="PR00133">
    <property type="entry name" value="GLHYDRLASE3"/>
</dbReference>
<evidence type="ECO:0000259" key="8">
    <source>
        <dbReference type="SMART" id="SM01217"/>
    </source>
</evidence>
<evidence type="ECO:0000256" key="6">
    <source>
        <dbReference type="ARBA" id="ARBA00023295"/>
    </source>
</evidence>
<evidence type="ECO:0000256" key="2">
    <source>
        <dbReference type="ARBA" id="ARBA00005336"/>
    </source>
</evidence>
<dbReference type="PANTHER" id="PTHR30620">
    <property type="entry name" value="PERIPLASMIC BETA-GLUCOSIDASE-RELATED"/>
    <property type="match status" value="1"/>
</dbReference>
<dbReference type="Gene3D" id="3.40.50.1700">
    <property type="entry name" value="Glycoside hydrolase family 3 C-terminal domain"/>
    <property type="match status" value="1"/>
</dbReference>
<feature type="domain" description="Fibronectin type III-like" evidence="8">
    <location>
        <begin position="669"/>
        <end position="738"/>
    </location>
</feature>
<reference evidence="9 10" key="1">
    <citation type="journal article" date="2013" name="Int. J. Syst. Evol. Microbiol.">
        <title>Marinoscillum luteum sp. nov., isolated from marine sediment.</title>
        <authorList>
            <person name="Cha I.T."/>
            <person name="Park S.J."/>
            <person name="Kim S.J."/>
            <person name="Kim J.G."/>
            <person name="Jung M.Y."/>
            <person name="Shin K.S."/>
            <person name="Kwon K.K."/>
            <person name="Yang S.H."/>
            <person name="Seo Y.S."/>
            <person name="Rhee S.K."/>
        </authorList>
    </citation>
    <scope>NUCLEOTIDE SEQUENCE [LARGE SCALE GENOMIC DNA]</scope>
    <source>
        <strain evidence="9 10">KCTC 23939</strain>
    </source>
</reference>
<dbReference type="PANTHER" id="PTHR30620:SF16">
    <property type="entry name" value="LYSOSOMAL BETA GLUCOSIDASE"/>
    <property type="match status" value="1"/>
</dbReference>
<evidence type="ECO:0000313" key="9">
    <source>
        <dbReference type="EMBL" id="MFH6985846.1"/>
    </source>
</evidence>
<dbReference type="SMART" id="SM01217">
    <property type="entry name" value="Fn3_like"/>
    <property type="match status" value="1"/>
</dbReference>
<dbReference type="SUPFAM" id="SSF52279">
    <property type="entry name" value="Beta-D-glucan exohydrolase, C-terminal domain"/>
    <property type="match status" value="1"/>
</dbReference>
<dbReference type="EC" id="3.2.1.21" evidence="3"/>
<dbReference type="Pfam" id="PF00933">
    <property type="entry name" value="Glyco_hydro_3"/>
    <property type="match status" value="1"/>
</dbReference>
<protein>
    <recommendedName>
        <fullName evidence="3">beta-glucosidase</fullName>
        <ecNumber evidence="3">3.2.1.21</ecNumber>
    </recommendedName>
</protein>
<comment type="catalytic activity">
    <reaction evidence="1">
        <text>Hydrolysis of terminal, non-reducing beta-D-glucosyl residues with release of beta-D-glucose.</text>
        <dbReference type="EC" id="3.2.1.21"/>
    </reaction>
</comment>
<dbReference type="InterPro" id="IPR013783">
    <property type="entry name" value="Ig-like_fold"/>
</dbReference>
<dbReference type="Pfam" id="PF14310">
    <property type="entry name" value="Fn3-like"/>
    <property type="match status" value="1"/>
</dbReference>
<name>A0ABW7NE49_9BACT</name>
<dbReference type="InterPro" id="IPR036962">
    <property type="entry name" value="Glyco_hydro_3_N_sf"/>
</dbReference>
<organism evidence="9 10">
    <name type="scientific">Marinoscillum luteum</name>
    <dbReference type="NCBI Taxonomy" id="861051"/>
    <lineage>
        <taxon>Bacteria</taxon>
        <taxon>Pseudomonadati</taxon>
        <taxon>Bacteroidota</taxon>
        <taxon>Cytophagia</taxon>
        <taxon>Cytophagales</taxon>
        <taxon>Reichenbachiellaceae</taxon>
        <taxon>Marinoscillum</taxon>
    </lineage>
</organism>
<dbReference type="InterPro" id="IPR002772">
    <property type="entry name" value="Glyco_hydro_3_C"/>
</dbReference>
<keyword evidence="4" id="KW-0732">Signal</keyword>
<keyword evidence="6 7" id="KW-0326">Glycosidase</keyword>
<dbReference type="Gene3D" id="2.60.40.10">
    <property type="entry name" value="Immunoglobulins"/>
    <property type="match status" value="1"/>
</dbReference>
<comment type="similarity">
    <text evidence="2 7">Belongs to the glycosyl hydrolase 3 family.</text>
</comment>
<dbReference type="GO" id="GO:0016787">
    <property type="term" value="F:hydrolase activity"/>
    <property type="evidence" value="ECO:0007669"/>
    <property type="project" value="UniProtKB-KW"/>
</dbReference>